<gene>
    <name evidence="2" type="ORF">Rhow_001213</name>
</gene>
<protein>
    <submittedName>
        <fullName evidence="2">Limonene-1,2-epoxide hydrolase</fullName>
    </submittedName>
</protein>
<keyword evidence="3" id="KW-1185">Reference proteome</keyword>
<dbReference type="GO" id="GO:0016787">
    <property type="term" value="F:hydrolase activity"/>
    <property type="evidence" value="ECO:0007669"/>
    <property type="project" value="UniProtKB-KW"/>
</dbReference>
<name>A0A402C3F9_RHOWR</name>
<dbReference type="Gene3D" id="3.10.450.50">
    <property type="match status" value="1"/>
</dbReference>
<evidence type="ECO:0000259" key="1">
    <source>
        <dbReference type="Pfam" id="PF07858"/>
    </source>
</evidence>
<reference evidence="2 3" key="1">
    <citation type="submission" date="2018-11" db="EMBL/GenBank/DDBJ databases">
        <title>Microbial catabolism of amino acid.</title>
        <authorList>
            <person name="Hibi M."/>
            <person name="Ogawa J."/>
        </authorList>
    </citation>
    <scope>NUCLEOTIDE SEQUENCE [LARGE SCALE GENOMIC DNA]</scope>
    <source>
        <strain evidence="2 3">C31-06</strain>
    </source>
</reference>
<dbReference type="AlphaFoldDB" id="A0A402C3F9"/>
<evidence type="ECO:0000313" key="3">
    <source>
        <dbReference type="Proteomes" id="UP000287519"/>
    </source>
</evidence>
<feature type="domain" description="Limonene-1,2-epoxide hydrolase" evidence="1">
    <location>
        <begin position="5"/>
        <end position="122"/>
    </location>
</feature>
<dbReference type="SUPFAM" id="SSF54427">
    <property type="entry name" value="NTF2-like"/>
    <property type="match status" value="1"/>
</dbReference>
<dbReference type="Pfam" id="PF07858">
    <property type="entry name" value="LEH"/>
    <property type="match status" value="1"/>
</dbReference>
<sequence>MSAAQDVVQQFLDHLNAQRVDDGMDLLAEDVFYHNIPMEPMNGRESVRAFAHEFGMGSRLQVDWQLRAIASVGDVVLTERFDIFTAADGQRIAIPLMGSFRVKDGFITEWRDYFDLADLQGQLAAMQTTAASDNS</sequence>
<dbReference type="RefSeq" id="WP_124390797.1">
    <property type="nucleotide sequence ID" value="NZ_BHYM01000017.1"/>
</dbReference>
<dbReference type="OrthoDB" id="9781757at2"/>
<evidence type="ECO:0000313" key="2">
    <source>
        <dbReference type="EMBL" id="GCE38174.1"/>
    </source>
</evidence>
<dbReference type="InterPro" id="IPR013100">
    <property type="entry name" value="LEH"/>
</dbReference>
<keyword evidence="2" id="KW-0378">Hydrolase</keyword>
<dbReference type="InterPro" id="IPR032710">
    <property type="entry name" value="NTF2-like_dom_sf"/>
</dbReference>
<organism evidence="2 3">
    <name type="scientific">Rhodococcus wratislaviensis</name>
    <name type="common">Tsukamurella wratislaviensis</name>
    <dbReference type="NCBI Taxonomy" id="44752"/>
    <lineage>
        <taxon>Bacteria</taxon>
        <taxon>Bacillati</taxon>
        <taxon>Actinomycetota</taxon>
        <taxon>Actinomycetes</taxon>
        <taxon>Mycobacteriales</taxon>
        <taxon>Nocardiaceae</taxon>
        <taxon>Rhodococcus</taxon>
    </lineage>
</organism>
<proteinExistence type="predicted"/>
<accession>A0A402C3F9</accession>
<comment type="caution">
    <text evidence="2">The sequence shown here is derived from an EMBL/GenBank/DDBJ whole genome shotgun (WGS) entry which is preliminary data.</text>
</comment>
<dbReference type="Proteomes" id="UP000287519">
    <property type="component" value="Unassembled WGS sequence"/>
</dbReference>
<dbReference type="EMBL" id="BHYM01000017">
    <property type="protein sequence ID" value="GCE38174.1"/>
    <property type="molecule type" value="Genomic_DNA"/>
</dbReference>